<dbReference type="InterPro" id="IPR020476">
    <property type="entry name" value="Nudix_hydrolase"/>
</dbReference>
<dbReference type="CDD" id="cd04673">
    <property type="entry name" value="NUDIX_ADPRase"/>
    <property type="match status" value="1"/>
</dbReference>
<dbReference type="RefSeq" id="WP_310798962.1">
    <property type="nucleotide sequence ID" value="NZ_CP123872.1"/>
</dbReference>
<accession>A0AA52HAZ1</accession>
<keyword evidence="1 3" id="KW-0378">Hydrolase</keyword>
<reference evidence="3" key="1">
    <citation type="submission" date="2023-04" db="EMBL/GenBank/DDBJ databases">
        <title>Complete genome sequence of Temperatibacter marinus.</title>
        <authorList>
            <person name="Rong J.-C."/>
            <person name="Yi M.-L."/>
            <person name="Zhao Q."/>
        </authorList>
    </citation>
    <scope>NUCLEOTIDE SEQUENCE</scope>
    <source>
        <strain evidence="3">NBRC 110045</strain>
    </source>
</reference>
<dbReference type="Proteomes" id="UP001268683">
    <property type="component" value="Chromosome"/>
</dbReference>
<evidence type="ECO:0000259" key="2">
    <source>
        <dbReference type="PROSITE" id="PS51462"/>
    </source>
</evidence>
<sequence length="144" mass="16328">MTNSTERRPTAAVGVVVFRDKDVLLIQRGKEPNKGSWSIPGGRQEWGETVQDSARREIKEETNISLKDLTLLDALDLIERDINHQVTRHYTLIDFYAFAEDDSRPIPGDDAVNAEFVPLPEALERVKWEETKRIISLAAEKVGL</sequence>
<dbReference type="KEGG" id="tmk:QGN29_01875"/>
<dbReference type="Gene3D" id="3.90.79.10">
    <property type="entry name" value="Nucleoside Triphosphate Pyrophosphohydrolase"/>
    <property type="match status" value="1"/>
</dbReference>
<organism evidence="3 4">
    <name type="scientific">Temperatibacter marinus</name>
    <dbReference type="NCBI Taxonomy" id="1456591"/>
    <lineage>
        <taxon>Bacteria</taxon>
        <taxon>Pseudomonadati</taxon>
        <taxon>Pseudomonadota</taxon>
        <taxon>Alphaproteobacteria</taxon>
        <taxon>Kordiimonadales</taxon>
        <taxon>Temperatibacteraceae</taxon>
        <taxon>Temperatibacter</taxon>
    </lineage>
</organism>
<dbReference type="PRINTS" id="PR00502">
    <property type="entry name" value="NUDIXFAMILY"/>
</dbReference>
<dbReference type="GO" id="GO:0016787">
    <property type="term" value="F:hydrolase activity"/>
    <property type="evidence" value="ECO:0007669"/>
    <property type="project" value="UniProtKB-KW"/>
</dbReference>
<evidence type="ECO:0000256" key="1">
    <source>
        <dbReference type="ARBA" id="ARBA00022801"/>
    </source>
</evidence>
<gene>
    <name evidence="3" type="ORF">QGN29_01875</name>
</gene>
<dbReference type="PANTHER" id="PTHR43736:SF1">
    <property type="entry name" value="DIHYDRONEOPTERIN TRIPHOSPHATE DIPHOSPHATASE"/>
    <property type="match status" value="1"/>
</dbReference>
<dbReference type="AlphaFoldDB" id="A0AA52HAZ1"/>
<name>A0AA52HAZ1_9PROT</name>
<dbReference type="EMBL" id="CP123872">
    <property type="protein sequence ID" value="WND03113.1"/>
    <property type="molecule type" value="Genomic_DNA"/>
</dbReference>
<dbReference type="PROSITE" id="PS51462">
    <property type="entry name" value="NUDIX"/>
    <property type="match status" value="1"/>
</dbReference>
<dbReference type="PANTHER" id="PTHR43736">
    <property type="entry name" value="ADP-RIBOSE PYROPHOSPHATASE"/>
    <property type="match status" value="1"/>
</dbReference>
<keyword evidence="4" id="KW-1185">Reference proteome</keyword>
<dbReference type="InterPro" id="IPR015797">
    <property type="entry name" value="NUDIX_hydrolase-like_dom_sf"/>
</dbReference>
<dbReference type="InterPro" id="IPR000086">
    <property type="entry name" value="NUDIX_hydrolase_dom"/>
</dbReference>
<evidence type="ECO:0000313" key="3">
    <source>
        <dbReference type="EMBL" id="WND03113.1"/>
    </source>
</evidence>
<protein>
    <submittedName>
        <fullName evidence="3">NUDIX hydrolase</fullName>
    </submittedName>
</protein>
<feature type="domain" description="Nudix hydrolase" evidence="2">
    <location>
        <begin position="8"/>
        <end position="141"/>
    </location>
</feature>
<dbReference type="Pfam" id="PF00293">
    <property type="entry name" value="NUDIX"/>
    <property type="match status" value="1"/>
</dbReference>
<proteinExistence type="predicted"/>
<dbReference type="SUPFAM" id="SSF55811">
    <property type="entry name" value="Nudix"/>
    <property type="match status" value="1"/>
</dbReference>
<evidence type="ECO:0000313" key="4">
    <source>
        <dbReference type="Proteomes" id="UP001268683"/>
    </source>
</evidence>